<dbReference type="Proteomes" id="UP000534388">
    <property type="component" value="Unassembled WGS sequence"/>
</dbReference>
<evidence type="ECO:0000256" key="2">
    <source>
        <dbReference type="SAM" id="SignalP"/>
    </source>
</evidence>
<proteinExistence type="predicted"/>
<feature type="chain" id="PRO_5030561074" evidence="2">
    <location>
        <begin position="26"/>
        <end position="423"/>
    </location>
</feature>
<dbReference type="AlphaFoldDB" id="A0A7W2END2"/>
<evidence type="ECO:0000313" key="3">
    <source>
        <dbReference type="EMBL" id="MBA5635678.1"/>
    </source>
</evidence>
<keyword evidence="1" id="KW-0175">Coiled coil</keyword>
<sequence>MCVPTTKRLAAGISLALLCFNGALAQVTSDQVNAAKNAIDLQIYESTKDLAVQQKEAEARKAIAEAEKAEMLAKIPPADAKPLAGTVNTEKFGAAGLVKAFDLGAALATSVCTAIPKQIAVYDATITQGVVAARIVVAGMNGVKADASNQTNKLKNALNPVAVTAVPDAGGDGGGAGPLALPLIAGTIKAVADITSLFKTNVTYTSTSFGDGTREFFVTALAERCPTKIVGTGIGYLGELDEQMFASLVGQAASLKQARESLSDAIDETDKRIDQLSSNLKKQKKDASTDPQVKKLTVMRADAAASLKGTDAFIESLKISDVSDKSPLYSAARFLAYDKRVQNADVLDFTLRLEGMTIIRENLFTGQHLRLSGVAFLWYRIQSRNGTLVLAKTVRQITKPVQVDLDGDKAADAFWSGASPKTE</sequence>
<dbReference type="RefSeq" id="WP_182159245.1">
    <property type="nucleotide sequence ID" value="NZ_JACEZT010000001.1"/>
</dbReference>
<name>A0A7W2END2_9BURK</name>
<feature type="signal peptide" evidence="2">
    <location>
        <begin position="1"/>
        <end position="25"/>
    </location>
</feature>
<dbReference type="EMBL" id="JACEZT010000001">
    <property type="protein sequence ID" value="MBA5635678.1"/>
    <property type="molecule type" value="Genomic_DNA"/>
</dbReference>
<gene>
    <name evidence="3" type="ORF">H3H37_01250</name>
</gene>
<keyword evidence="2" id="KW-0732">Signal</keyword>
<evidence type="ECO:0000313" key="4">
    <source>
        <dbReference type="Proteomes" id="UP000534388"/>
    </source>
</evidence>
<comment type="caution">
    <text evidence="3">The sequence shown here is derived from an EMBL/GenBank/DDBJ whole genome shotgun (WGS) entry which is preliminary data.</text>
</comment>
<feature type="coiled-coil region" evidence="1">
    <location>
        <begin position="252"/>
        <end position="286"/>
    </location>
</feature>
<keyword evidence="4" id="KW-1185">Reference proteome</keyword>
<accession>A0A7W2END2</accession>
<organism evidence="3 4">
    <name type="scientific">Rugamonas brunnea</name>
    <dbReference type="NCBI Taxonomy" id="2758569"/>
    <lineage>
        <taxon>Bacteria</taxon>
        <taxon>Pseudomonadati</taxon>
        <taxon>Pseudomonadota</taxon>
        <taxon>Betaproteobacteria</taxon>
        <taxon>Burkholderiales</taxon>
        <taxon>Oxalobacteraceae</taxon>
        <taxon>Telluria group</taxon>
        <taxon>Rugamonas</taxon>
    </lineage>
</organism>
<reference evidence="3 4" key="1">
    <citation type="submission" date="2020-07" db="EMBL/GenBank/DDBJ databases">
        <title>Novel species isolated from subtropical streams in China.</title>
        <authorList>
            <person name="Lu H."/>
        </authorList>
    </citation>
    <scope>NUCLEOTIDE SEQUENCE [LARGE SCALE GENOMIC DNA]</scope>
    <source>
        <strain evidence="3 4">LX20W</strain>
    </source>
</reference>
<protein>
    <submittedName>
        <fullName evidence="3">Uncharacterized protein</fullName>
    </submittedName>
</protein>
<evidence type="ECO:0000256" key="1">
    <source>
        <dbReference type="SAM" id="Coils"/>
    </source>
</evidence>